<accession>A0A6A6YVQ3</accession>
<dbReference type="AlphaFoldDB" id="A0A6A6YVQ3"/>
<keyword evidence="4" id="KW-1185">Reference proteome</keyword>
<gene>
    <name evidence="3 5" type="ORF">BDZ99DRAFT_438959</name>
</gene>
<dbReference type="CDD" id="cd01846">
    <property type="entry name" value="fatty_acyltransferase_like"/>
    <property type="match status" value="1"/>
</dbReference>
<name>A0A6A6YVQ3_9PEZI</name>
<evidence type="ECO:0000256" key="2">
    <source>
        <dbReference type="SAM" id="SignalP"/>
    </source>
</evidence>
<dbReference type="PANTHER" id="PTHR45648">
    <property type="entry name" value="GDSL LIPASE/ACYLHYDROLASE FAMILY PROTEIN (AFU_ORTHOLOGUE AFUA_4G14700)"/>
    <property type="match status" value="1"/>
</dbReference>
<dbReference type="InterPro" id="IPR051058">
    <property type="entry name" value="GDSL_Est/Lipase"/>
</dbReference>
<protein>
    <recommendedName>
        <fullName evidence="6">Carbohydrate esterase family 16 protein</fullName>
    </recommendedName>
</protein>
<dbReference type="Proteomes" id="UP000504636">
    <property type="component" value="Unplaced"/>
</dbReference>
<dbReference type="SUPFAM" id="SSF52266">
    <property type="entry name" value="SGNH hydrolase"/>
    <property type="match status" value="1"/>
</dbReference>
<dbReference type="RefSeq" id="XP_033579029.1">
    <property type="nucleotide sequence ID" value="XM_033717639.1"/>
</dbReference>
<dbReference type="Gene3D" id="3.40.50.1110">
    <property type="entry name" value="SGNH hydrolase"/>
    <property type="match status" value="1"/>
</dbReference>
<reference evidence="5" key="3">
    <citation type="submission" date="2025-04" db="UniProtKB">
        <authorList>
            <consortium name="RefSeq"/>
        </authorList>
    </citation>
    <scope>IDENTIFICATION</scope>
    <source>
        <strain evidence="5">CBS 304.34</strain>
    </source>
</reference>
<evidence type="ECO:0000313" key="3">
    <source>
        <dbReference type="EMBL" id="KAF2812065.1"/>
    </source>
</evidence>
<sequence length="333" mass="37149">MKVSILAAVILALSAFTEALPKPKKVWPGWKGIKYFFVFGDSYTTTGFNVNLAQPNPSNPLGNPDFLGFTSSNGPNWVDFLTLTYNCSYIQTYNLAFGGATVDSALVMPWKPTVLSLKQQVRDEYLLAYGSHPKGVPWASSDSLFSIFIGINDIGNSYSAKNASLYPIIFKEYEGLIKQLYNTGARNFLFLTVPPVHRSPLTLATDSASQVLEKHAIADFNARIAHLASSLRSTHSDATVFVHDTYSLFNKVLDNPKSLPQTKGYKNTTAYCDEYANGTPEWDSFNATCGIPVDEYFWLNSLHPTYPMHNATAATIVKLIDPKPWWWGWVWGW</sequence>
<organism evidence="3">
    <name type="scientific">Mytilinidion resinicola</name>
    <dbReference type="NCBI Taxonomy" id="574789"/>
    <lineage>
        <taxon>Eukaryota</taxon>
        <taxon>Fungi</taxon>
        <taxon>Dikarya</taxon>
        <taxon>Ascomycota</taxon>
        <taxon>Pezizomycotina</taxon>
        <taxon>Dothideomycetes</taxon>
        <taxon>Pleosporomycetidae</taxon>
        <taxon>Mytilinidiales</taxon>
        <taxon>Mytilinidiaceae</taxon>
        <taxon>Mytilinidion</taxon>
    </lineage>
</organism>
<dbReference type="GeneID" id="54458532"/>
<dbReference type="GO" id="GO:0016788">
    <property type="term" value="F:hydrolase activity, acting on ester bonds"/>
    <property type="evidence" value="ECO:0007669"/>
    <property type="project" value="InterPro"/>
</dbReference>
<dbReference type="EMBL" id="MU003697">
    <property type="protein sequence ID" value="KAF2812065.1"/>
    <property type="molecule type" value="Genomic_DNA"/>
</dbReference>
<reference evidence="5" key="2">
    <citation type="submission" date="2020-04" db="EMBL/GenBank/DDBJ databases">
        <authorList>
            <consortium name="NCBI Genome Project"/>
        </authorList>
    </citation>
    <scope>NUCLEOTIDE SEQUENCE</scope>
    <source>
        <strain evidence="5">CBS 304.34</strain>
    </source>
</reference>
<proteinExistence type="predicted"/>
<dbReference type="InterPro" id="IPR001087">
    <property type="entry name" value="GDSL"/>
</dbReference>
<keyword evidence="1" id="KW-0378">Hydrolase</keyword>
<reference evidence="3 5" key="1">
    <citation type="journal article" date="2020" name="Stud. Mycol.">
        <title>101 Dothideomycetes genomes: a test case for predicting lifestyles and emergence of pathogens.</title>
        <authorList>
            <person name="Haridas S."/>
            <person name="Albert R."/>
            <person name="Binder M."/>
            <person name="Bloem J."/>
            <person name="Labutti K."/>
            <person name="Salamov A."/>
            <person name="Andreopoulos B."/>
            <person name="Baker S."/>
            <person name="Barry K."/>
            <person name="Bills G."/>
            <person name="Bluhm B."/>
            <person name="Cannon C."/>
            <person name="Castanera R."/>
            <person name="Culley D."/>
            <person name="Daum C."/>
            <person name="Ezra D."/>
            <person name="Gonzalez J."/>
            <person name="Henrissat B."/>
            <person name="Kuo A."/>
            <person name="Liang C."/>
            <person name="Lipzen A."/>
            <person name="Lutzoni F."/>
            <person name="Magnuson J."/>
            <person name="Mondo S."/>
            <person name="Nolan M."/>
            <person name="Ohm R."/>
            <person name="Pangilinan J."/>
            <person name="Park H.-J."/>
            <person name="Ramirez L."/>
            <person name="Alfaro M."/>
            <person name="Sun H."/>
            <person name="Tritt A."/>
            <person name="Yoshinaga Y."/>
            <person name="Zwiers L.-H."/>
            <person name="Turgeon B."/>
            <person name="Goodwin S."/>
            <person name="Spatafora J."/>
            <person name="Crous P."/>
            <person name="Grigoriev I."/>
        </authorList>
    </citation>
    <scope>NUCLEOTIDE SEQUENCE</scope>
    <source>
        <strain evidence="3 5">CBS 304.34</strain>
    </source>
</reference>
<evidence type="ECO:0000313" key="4">
    <source>
        <dbReference type="Proteomes" id="UP000504636"/>
    </source>
</evidence>
<keyword evidence="2" id="KW-0732">Signal</keyword>
<evidence type="ECO:0000256" key="1">
    <source>
        <dbReference type="ARBA" id="ARBA00022801"/>
    </source>
</evidence>
<evidence type="ECO:0000313" key="5">
    <source>
        <dbReference type="RefSeq" id="XP_033579029.1"/>
    </source>
</evidence>
<dbReference type="OrthoDB" id="1600564at2759"/>
<feature type="chain" id="PRO_5044629363" description="Carbohydrate esterase family 16 protein" evidence="2">
    <location>
        <begin position="20"/>
        <end position="333"/>
    </location>
</feature>
<dbReference type="PANTHER" id="PTHR45648:SF85">
    <property type="entry name" value="A, PUTATIVE (AFU_ORTHOLOGUE AFUA_2G10760)-RELATED"/>
    <property type="match status" value="1"/>
</dbReference>
<dbReference type="InterPro" id="IPR036514">
    <property type="entry name" value="SGNH_hydro_sf"/>
</dbReference>
<feature type="signal peptide" evidence="2">
    <location>
        <begin position="1"/>
        <end position="19"/>
    </location>
</feature>
<evidence type="ECO:0008006" key="6">
    <source>
        <dbReference type="Google" id="ProtNLM"/>
    </source>
</evidence>
<dbReference type="Pfam" id="PF00657">
    <property type="entry name" value="Lipase_GDSL"/>
    <property type="match status" value="1"/>
</dbReference>